<dbReference type="STRING" id="1420851.AU255_03760"/>
<dbReference type="GO" id="GO:0005886">
    <property type="term" value="C:plasma membrane"/>
    <property type="evidence" value="ECO:0007669"/>
    <property type="project" value="UniProtKB-SubCell"/>
</dbReference>
<feature type="coiled-coil region" evidence="6">
    <location>
        <begin position="334"/>
        <end position="392"/>
    </location>
</feature>
<evidence type="ECO:0000256" key="5">
    <source>
        <dbReference type="ARBA" id="ARBA00023136"/>
    </source>
</evidence>
<keyword evidence="10" id="KW-1185">Reference proteome</keyword>
<dbReference type="PANTHER" id="PTHR32309">
    <property type="entry name" value="TYROSINE-PROTEIN KINASE"/>
    <property type="match status" value="1"/>
</dbReference>
<evidence type="ECO:0000256" key="6">
    <source>
        <dbReference type="SAM" id="Coils"/>
    </source>
</evidence>
<evidence type="ECO:0000256" key="3">
    <source>
        <dbReference type="ARBA" id="ARBA00022692"/>
    </source>
</evidence>
<keyword evidence="2" id="KW-1003">Cell membrane</keyword>
<dbReference type="InterPro" id="IPR003856">
    <property type="entry name" value="LPS_length_determ_N"/>
</dbReference>
<dbReference type="OrthoDB" id="9795292at2"/>
<dbReference type="RefSeq" id="WP_080521641.1">
    <property type="nucleotide sequence ID" value="NZ_LPUF01000001.1"/>
</dbReference>
<dbReference type="InterPro" id="IPR050445">
    <property type="entry name" value="Bact_polysacc_biosynth/exp"/>
</dbReference>
<evidence type="ECO:0000313" key="10">
    <source>
        <dbReference type="Proteomes" id="UP000191980"/>
    </source>
</evidence>
<sequence length="523" mass="59822">MEEDVKSLVDYWNIIRRRKKLVIVPTLILLLITVVVALVLPPVYQSQATILIEQQHIPTDLVKSTVVSFADERIKQIEQKVMTVDNVTKIIEKYSLYPEQKDKVANFELAEEFRKNTVLTLINANVVSQGRDKKATLAFSLSFSHKNAIVAQKITNEIVTLYLAANIKNRTERAIEATKFLEEEADKFKLEIQKIENQIADYKEKYSDSLPELLAANTSAISRTESELQQLDLRESMLNERRINLRNQLSLTSPNIIMSDNSNNIVESLSSLETQYSYLLGKYSAMHPDVKAIKRKIDNVARSSSATKENIAQNINNPVYLQLQSEIEISGLELQNISQHKQKLRNSLKEIEVRVSQTHQVERGYYDLMRDLDNQRLKYKELKSKALEAKLSQTLEEEQKAEKFSLIEPARVPSKPEKPNRFKILVLGFVLSIGIGLGLALLAEMLDSSIRGHKQLERVTGIVPIAVIPYIKNQNDKDQHKKNKKQIAMLAIILVVGAIVATHFLYQPLDILWFKVWHRISMI</sequence>
<keyword evidence="6" id="KW-0175">Coiled coil</keyword>
<feature type="coiled-coil region" evidence="6">
    <location>
        <begin position="164"/>
        <end position="241"/>
    </location>
</feature>
<comment type="subcellular location">
    <subcellularLocation>
        <location evidence="1">Cell membrane</location>
        <topology evidence="1">Multi-pass membrane protein</topology>
    </subcellularLocation>
</comment>
<keyword evidence="5 7" id="KW-0472">Membrane</keyword>
<reference evidence="9 10" key="1">
    <citation type="submission" date="2015-12" db="EMBL/GenBank/DDBJ databases">
        <authorList>
            <person name="Shamseldin A."/>
            <person name="Moawad H."/>
            <person name="Abd El-Rahim W.M."/>
            <person name="Sadowsky M.J."/>
        </authorList>
    </citation>
    <scope>NUCLEOTIDE SEQUENCE [LARGE SCALE GENOMIC DNA]</scope>
    <source>
        <strain evidence="9 10">WF1</strain>
    </source>
</reference>
<dbReference type="AlphaFoldDB" id="A0A1V8M644"/>
<dbReference type="GO" id="GO:0004713">
    <property type="term" value="F:protein tyrosine kinase activity"/>
    <property type="evidence" value="ECO:0007669"/>
    <property type="project" value="TreeGrafter"/>
</dbReference>
<evidence type="ECO:0000313" key="9">
    <source>
        <dbReference type="EMBL" id="OQK17025.1"/>
    </source>
</evidence>
<evidence type="ECO:0000256" key="1">
    <source>
        <dbReference type="ARBA" id="ARBA00004651"/>
    </source>
</evidence>
<dbReference type="Proteomes" id="UP000191980">
    <property type="component" value="Unassembled WGS sequence"/>
</dbReference>
<feature type="transmembrane region" description="Helical" evidence="7">
    <location>
        <begin position="487"/>
        <end position="506"/>
    </location>
</feature>
<evidence type="ECO:0000259" key="8">
    <source>
        <dbReference type="Pfam" id="PF02706"/>
    </source>
</evidence>
<accession>A0A1V8M644</accession>
<feature type="transmembrane region" description="Helical" evidence="7">
    <location>
        <begin position="424"/>
        <end position="446"/>
    </location>
</feature>
<keyword evidence="4 7" id="KW-1133">Transmembrane helix</keyword>
<feature type="transmembrane region" description="Helical" evidence="7">
    <location>
        <begin position="21"/>
        <end position="44"/>
    </location>
</feature>
<comment type="caution">
    <text evidence="9">The sequence shown here is derived from an EMBL/GenBank/DDBJ whole genome shotgun (WGS) entry which is preliminary data.</text>
</comment>
<evidence type="ECO:0000256" key="4">
    <source>
        <dbReference type="ARBA" id="ARBA00022989"/>
    </source>
</evidence>
<keyword evidence="3 7" id="KW-0812">Transmembrane</keyword>
<dbReference type="PANTHER" id="PTHR32309:SF13">
    <property type="entry name" value="FERRIC ENTEROBACTIN TRANSPORT PROTEIN FEPE"/>
    <property type="match status" value="1"/>
</dbReference>
<organism evidence="9 10">
    <name type="scientific">Methyloprofundus sedimenti</name>
    <dbReference type="NCBI Taxonomy" id="1420851"/>
    <lineage>
        <taxon>Bacteria</taxon>
        <taxon>Pseudomonadati</taxon>
        <taxon>Pseudomonadota</taxon>
        <taxon>Gammaproteobacteria</taxon>
        <taxon>Methylococcales</taxon>
        <taxon>Methylococcaceae</taxon>
        <taxon>Methyloprofundus</taxon>
    </lineage>
</organism>
<dbReference type="Pfam" id="PF02706">
    <property type="entry name" value="Wzz"/>
    <property type="match status" value="1"/>
</dbReference>
<proteinExistence type="predicted"/>
<evidence type="ECO:0000256" key="2">
    <source>
        <dbReference type="ARBA" id="ARBA00022475"/>
    </source>
</evidence>
<protein>
    <recommendedName>
        <fullName evidence="8">Polysaccharide chain length determinant N-terminal domain-containing protein</fullName>
    </recommendedName>
</protein>
<gene>
    <name evidence="9" type="ORF">AU255_03760</name>
</gene>
<name>A0A1V8M644_9GAMM</name>
<evidence type="ECO:0000256" key="7">
    <source>
        <dbReference type="SAM" id="Phobius"/>
    </source>
</evidence>
<feature type="domain" description="Polysaccharide chain length determinant N-terminal" evidence="8">
    <location>
        <begin position="8"/>
        <end position="57"/>
    </location>
</feature>
<dbReference type="EMBL" id="LPUF01000001">
    <property type="protein sequence ID" value="OQK17025.1"/>
    <property type="molecule type" value="Genomic_DNA"/>
</dbReference>